<dbReference type="InterPro" id="IPR000542">
    <property type="entry name" value="Carn_acyl_trans"/>
</dbReference>
<protein>
    <recommendedName>
        <fullName evidence="2">Choline/carnitine acyltransferase domain-containing protein</fullName>
    </recommendedName>
</protein>
<dbReference type="PANTHER" id="PTHR22589:SF31">
    <property type="entry name" value="CARNITINE O-PALMITOYLTRANSFERASE"/>
    <property type="match status" value="1"/>
</dbReference>
<evidence type="ECO:0000259" key="2">
    <source>
        <dbReference type="Pfam" id="PF00755"/>
    </source>
</evidence>
<dbReference type="GO" id="GO:0009437">
    <property type="term" value="P:carnitine metabolic process"/>
    <property type="evidence" value="ECO:0007669"/>
    <property type="project" value="TreeGrafter"/>
</dbReference>
<dbReference type="AlphaFoldDB" id="A0A3P7LW33"/>
<keyword evidence="1" id="KW-0808">Transferase</keyword>
<dbReference type="SUPFAM" id="SSF52777">
    <property type="entry name" value="CoA-dependent acyltransferases"/>
    <property type="match status" value="1"/>
</dbReference>
<dbReference type="Gene3D" id="3.30.559.70">
    <property type="entry name" value="Choline/Carnitine o-acyltransferase, domain 2"/>
    <property type="match status" value="1"/>
</dbReference>
<proteinExistence type="predicted"/>
<dbReference type="GO" id="GO:0006631">
    <property type="term" value="P:fatty acid metabolic process"/>
    <property type="evidence" value="ECO:0007669"/>
    <property type="project" value="TreeGrafter"/>
</dbReference>
<name>A0A3P7LW33_DIBLA</name>
<keyword evidence="1" id="KW-0012">Acyltransferase</keyword>
<dbReference type="Pfam" id="PF00755">
    <property type="entry name" value="Carn_acyltransf"/>
    <property type="match status" value="1"/>
</dbReference>
<dbReference type="InterPro" id="IPR042231">
    <property type="entry name" value="Cho/carn_acyl_trans_2"/>
</dbReference>
<dbReference type="OrthoDB" id="240216at2759"/>
<reference evidence="3 4" key="1">
    <citation type="submission" date="2018-11" db="EMBL/GenBank/DDBJ databases">
        <authorList>
            <consortium name="Pathogen Informatics"/>
        </authorList>
    </citation>
    <scope>NUCLEOTIDE SEQUENCE [LARGE SCALE GENOMIC DNA]</scope>
</reference>
<evidence type="ECO:0000313" key="3">
    <source>
        <dbReference type="EMBL" id="VDN10421.1"/>
    </source>
</evidence>
<gene>
    <name evidence="3" type="ORF">DILT_LOCUS6252</name>
</gene>
<organism evidence="3 4">
    <name type="scientific">Dibothriocephalus latus</name>
    <name type="common">Fish tapeworm</name>
    <name type="synonym">Diphyllobothrium latum</name>
    <dbReference type="NCBI Taxonomy" id="60516"/>
    <lineage>
        <taxon>Eukaryota</taxon>
        <taxon>Metazoa</taxon>
        <taxon>Spiralia</taxon>
        <taxon>Lophotrochozoa</taxon>
        <taxon>Platyhelminthes</taxon>
        <taxon>Cestoda</taxon>
        <taxon>Eucestoda</taxon>
        <taxon>Diphyllobothriidea</taxon>
        <taxon>Diphyllobothriidae</taxon>
        <taxon>Dibothriocephalus</taxon>
    </lineage>
</organism>
<evidence type="ECO:0000313" key="4">
    <source>
        <dbReference type="Proteomes" id="UP000281553"/>
    </source>
</evidence>
<dbReference type="GO" id="GO:0004095">
    <property type="term" value="F:carnitine O-palmitoyltransferase activity"/>
    <property type="evidence" value="ECO:0007669"/>
    <property type="project" value="TreeGrafter"/>
</dbReference>
<keyword evidence="4" id="KW-1185">Reference proteome</keyword>
<dbReference type="GO" id="GO:0005739">
    <property type="term" value="C:mitochondrion"/>
    <property type="evidence" value="ECO:0007669"/>
    <property type="project" value="TreeGrafter"/>
</dbReference>
<evidence type="ECO:0000256" key="1">
    <source>
        <dbReference type="ARBA" id="ARBA00023315"/>
    </source>
</evidence>
<dbReference type="EMBL" id="UYRU01049108">
    <property type="protein sequence ID" value="VDN10421.1"/>
    <property type="molecule type" value="Genomic_DNA"/>
</dbReference>
<feature type="domain" description="Choline/carnitine acyltransferase" evidence="2">
    <location>
        <begin position="48"/>
        <end position="229"/>
    </location>
</feature>
<dbReference type="PANTHER" id="PTHR22589">
    <property type="entry name" value="CARNITINE O-ACYLTRANSFERASE"/>
    <property type="match status" value="1"/>
</dbReference>
<dbReference type="InterPro" id="IPR039551">
    <property type="entry name" value="Cho/carn_acyl_trans"/>
</dbReference>
<accession>A0A3P7LW33</accession>
<sequence length="326" mass="36883">MPKNIDASVKIWAYSLKLLQGRKPRLYSYQGSLPSLPLPSLSETLERVTDWWEEYVYLSNRAPLMSNSNYYGLDTMCQVVGNPTQAARAAFIAYHCLQIRHAIYLGEMEPIMLHGIVPLCSLQYERQFNTTRIPQTGEDVIKHWTTSDHFAVYHHGRYFKCPFTVEGRYLLPAELEAMFESILGDVSEPAPGEELLGALTAGPRDDWATARKSFFSSGVNRISLNAIEKVRRVAFLALPFHHSESTSAQLGVAVEALLAQNTLTAHPPSPREDMGIGRLPTPTGDLELNSIGSKYVSYQNLNPYFPWHLARSRMYCGWFLCLYESR</sequence>
<dbReference type="Proteomes" id="UP000281553">
    <property type="component" value="Unassembled WGS sequence"/>
</dbReference>